<organism evidence="2 3">
    <name type="scientific">Schistosoma japonicum</name>
    <name type="common">Blood fluke</name>
    <dbReference type="NCBI Taxonomy" id="6182"/>
    <lineage>
        <taxon>Eukaryota</taxon>
        <taxon>Metazoa</taxon>
        <taxon>Spiralia</taxon>
        <taxon>Lophotrochozoa</taxon>
        <taxon>Platyhelminthes</taxon>
        <taxon>Trematoda</taxon>
        <taxon>Digenea</taxon>
        <taxon>Strigeidida</taxon>
        <taxon>Schistosomatoidea</taxon>
        <taxon>Schistosomatidae</taxon>
        <taxon>Schistosoma</taxon>
    </lineage>
</organism>
<name>A0A4Z2D6K2_SCHJA</name>
<keyword evidence="2" id="KW-0687">Ribonucleoprotein</keyword>
<gene>
    <name evidence="2" type="ORF">EWB00_004069</name>
</gene>
<dbReference type="Proteomes" id="UP000311919">
    <property type="component" value="Unassembled WGS sequence"/>
</dbReference>
<dbReference type="OrthoDB" id="6262380at2759"/>
<evidence type="ECO:0000256" key="1">
    <source>
        <dbReference type="SAM" id="MobiDB-lite"/>
    </source>
</evidence>
<protein>
    <submittedName>
        <fullName evidence="2">Ribosomal protein</fullName>
    </submittedName>
</protein>
<feature type="compositionally biased region" description="Basic and acidic residues" evidence="1">
    <location>
        <begin position="30"/>
        <end position="42"/>
    </location>
</feature>
<dbReference type="GO" id="GO:0005840">
    <property type="term" value="C:ribosome"/>
    <property type="evidence" value="ECO:0007669"/>
    <property type="project" value="UniProtKB-KW"/>
</dbReference>
<dbReference type="AlphaFoldDB" id="A0A4Z2D6K2"/>
<dbReference type="EMBL" id="SKCS01000264">
    <property type="protein sequence ID" value="TNN12099.1"/>
    <property type="molecule type" value="Genomic_DNA"/>
</dbReference>
<comment type="caution">
    <text evidence="2">The sequence shown here is derived from an EMBL/GenBank/DDBJ whole genome shotgun (WGS) entry which is preliminary data.</text>
</comment>
<sequence length="210" mass="23910">MNNKNNTNDTSPEVTNGNTDDVNTNQKVPLKNEDTDKTKDNSTNKPNNKLSSPMVTDESKSKQNQQNNSLIQDDSNSWVSREITVSSRTIKLPNEKAMKNMHDLFPEGSPALLDVEEKETHSFDDSVHGKHLPLKSPLKSVSFTSNGPEDQVVHKLDDLHRMLTEILHSLEKLKERYLSCQQPQPQPPFRQPKMNMPFKPPHPKNKFLAF</sequence>
<feature type="compositionally biased region" description="Polar residues" evidence="1">
    <location>
        <begin position="43"/>
        <end position="54"/>
    </location>
</feature>
<evidence type="ECO:0000313" key="2">
    <source>
        <dbReference type="EMBL" id="TNN12099.1"/>
    </source>
</evidence>
<feature type="region of interest" description="Disordered" evidence="1">
    <location>
        <begin position="178"/>
        <end position="210"/>
    </location>
</feature>
<reference evidence="2 3" key="1">
    <citation type="submission" date="2019-03" db="EMBL/GenBank/DDBJ databases">
        <title>An improved genome assembly of the fluke Schistosoma japonicum.</title>
        <authorList>
            <person name="Hu W."/>
            <person name="Luo F."/>
            <person name="Yin M."/>
            <person name="Mo X."/>
            <person name="Sun C."/>
            <person name="Wu Q."/>
            <person name="Zhu B."/>
            <person name="Xiang M."/>
            <person name="Wang J."/>
            <person name="Wang Y."/>
            <person name="Zhang T."/>
            <person name="Xu B."/>
            <person name="Zheng H."/>
            <person name="Feng Z."/>
        </authorList>
    </citation>
    <scope>NUCLEOTIDE SEQUENCE [LARGE SCALE GENOMIC DNA]</scope>
    <source>
        <strain evidence="2">HuSjv2</strain>
        <tissue evidence="2">Worms</tissue>
    </source>
</reference>
<feature type="compositionally biased region" description="Low complexity" evidence="1">
    <location>
        <begin position="14"/>
        <end position="25"/>
    </location>
</feature>
<feature type="compositionally biased region" description="Polar residues" evidence="1">
    <location>
        <begin position="1"/>
        <end position="13"/>
    </location>
</feature>
<feature type="compositionally biased region" description="Basic residues" evidence="1">
    <location>
        <begin position="201"/>
        <end position="210"/>
    </location>
</feature>
<feature type="region of interest" description="Disordered" evidence="1">
    <location>
        <begin position="1"/>
        <end position="75"/>
    </location>
</feature>
<keyword evidence="2" id="KW-0689">Ribosomal protein</keyword>
<keyword evidence="3" id="KW-1185">Reference proteome</keyword>
<accession>A0A4Z2D6K2</accession>
<evidence type="ECO:0000313" key="3">
    <source>
        <dbReference type="Proteomes" id="UP000311919"/>
    </source>
</evidence>
<proteinExistence type="predicted"/>
<dbReference type="STRING" id="6182.A0A4Z2D6K2"/>
<feature type="compositionally biased region" description="Polar residues" evidence="1">
    <location>
        <begin position="62"/>
        <end position="75"/>
    </location>
</feature>